<name>A0A9D1EEH7_9FIRM</name>
<feature type="transmembrane region" description="Helical" evidence="6">
    <location>
        <begin position="305"/>
        <end position="326"/>
    </location>
</feature>
<protein>
    <submittedName>
        <fullName evidence="7">Lipopolysaccharide biosynthesis protein</fullName>
    </submittedName>
</protein>
<evidence type="ECO:0000256" key="2">
    <source>
        <dbReference type="ARBA" id="ARBA00022475"/>
    </source>
</evidence>
<evidence type="ECO:0000256" key="4">
    <source>
        <dbReference type="ARBA" id="ARBA00022989"/>
    </source>
</evidence>
<dbReference type="EMBL" id="DVHN01000105">
    <property type="protein sequence ID" value="HIR88942.1"/>
    <property type="molecule type" value="Genomic_DNA"/>
</dbReference>
<accession>A0A9D1EEH7</accession>
<dbReference type="InterPro" id="IPR050833">
    <property type="entry name" value="Poly_Biosynth_Transport"/>
</dbReference>
<dbReference type="GO" id="GO:0005886">
    <property type="term" value="C:plasma membrane"/>
    <property type="evidence" value="ECO:0007669"/>
    <property type="project" value="UniProtKB-SubCell"/>
</dbReference>
<feature type="transmembrane region" description="Helical" evidence="6">
    <location>
        <begin position="45"/>
        <end position="64"/>
    </location>
</feature>
<keyword evidence="2" id="KW-1003">Cell membrane</keyword>
<feature type="transmembrane region" description="Helical" evidence="6">
    <location>
        <begin position="178"/>
        <end position="195"/>
    </location>
</feature>
<organism evidence="7 8">
    <name type="scientific">Candidatus Fimimorpha faecalis</name>
    <dbReference type="NCBI Taxonomy" id="2840824"/>
    <lineage>
        <taxon>Bacteria</taxon>
        <taxon>Bacillati</taxon>
        <taxon>Bacillota</taxon>
        <taxon>Clostridia</taxon>
        <taxon>Eubacteriales</taxon>
        <taxon>Candidatus Fimimorpha</taxon>
    </lineage>
</organism>
<evidence type="ECO:0000313" key="8">
    <source>
        <dbReference type="Proteomes" id="UP000824201"/>
    </source>
</evidence>
<dbReference type="Pfam" id="PF13440">
    <property type="entry name" value="Polysacc_synt_3"/>
    <property type="match status" value="1"/>
</dbReference>
<keyword evidence="4 6" id="KW-1133">Transmembrane helix</keyword>
<feature type="transmembrane region" description="Helical" evidence="6">
    <location>
        <begin position="364"/>
        <end position="384"/>
    </location>
</feature>
<feature type="transmembrane region" description="Helical" evidence="6">
    <location>
        <begin position="431"/>
        <end position="450"/>
    </location>
</feature>
<reference evidence="7" key="1">
    <citation type="submission" date="2020-10" db="EMBL/GenBank/DDBJ databases">
        <authorList>
            <person name="Gilroy R."/>
        </authorList>
    </citation>
    <scope>NUCLEOTIDE SEQUENCE</scope>
    <source>
        <strain evidence="7">ChiW13-3771</strain>
    </source>
</reference>
<keyword evidence="3 6" id="KW-0812">Transmembrane</keyword>
<feature type="transmembrane region" description="Helical" evidence="6">
    <location>
        <begin position="155"/>
        <end position="172"/>
    </location>
</feature>
<evidence type="ECO:0000256" key="1">
    <source>
        <dbReference type="ARBA" id="ARBA00004651"/>
    </source>
</evidence>
<feature type="transmembrane region" description="Helical" evidence="6">
    <location>
        <begin position="120"/>
        <end position="143"/>
    </location>
</feature>
<feature type="transmembrane region" description="Helical" evidence="6">
    <location>
        <begin position="390"/>
        <end position="410"/>
    </location>
</feature>
<keyword evidence="5 6" id="KW-0472">Membrane</keyword>
<gene>
    <name evidence="7" type="ORF">IAC96_08345</name>
</gene>
<dbReference type="AlphaFoldDB" id="A0A9D1EEH7"/>
<comment type="caution">
    <text evidence="7">The sequence shown here is derived from an EMBL/GenBank/DDBJ whole genome shotgun (WGS) entry which is preliminary data.</text>
</comment>
<proteinExistence type="predicted"/>
<dbReference type="PANTHER" id="PTHR30250">
    <property type="entry name" value="PST FAMILY PREDICTED COLANIC ACID TRANSPORTER"/>
    <property type="match status" value="1"/>
</dbReference>
<feature type="transmembrane region" description="Helical" evidence="6">
    <location>
        <begin position="332"/>
        <end position="352"/>
    </location>
</feature>
<evidence type="ECO:0000256" key="3">
    <source>
        <dbReference type="ARBA" id="ARBA00022692"/>
    </source>
</evidence>
<reference evidence="7" key="2">
    <citation type="journal article" date="2021" name="PeerJ">
        <title>Extensive microbial diversity within the chicken gut microbiome revealed by metagenomics and culture.</title>
        <authorList>
            <person name="Gilroy R."/>
            <person name="Ravi A."/>
            <person name="Getino M."/>
            <person name="Pursley I."/>
            <person name="Horton D.L."/>
            <person name="Alikhan N.F."/>
            <person name="Baker D."/>
            <person name="Gharbi K."/>
            <person name="Hall N."/>
            <person name="Watson M."/>
            <person name="Adriaenssens E.M."/>
            <person name="Foster-Nyarko E."/>
            <person name="Jarju S."/>
            <person name="Secka A."/>
            <person name="Antonio M."/>
            <person name="Oren A."/>
            <person name="Chaudhuri R.R."/>
            <person name="La Ragione R."/>
            <person name="Hildebrand F."/>
            <person name="Pallen M.J."/>
        </authorList>
    </citation>
    <scope>NUCLEOTIDE SEQUENCE</scope>
    <source>
        <strain evidence="7">ChiW13-3771</strain>
    </source>
</reference>
<feature type="transmembrane region" description="Helical" evidence="6">
    <location>
        <begin position="85"/>
        <end position="108"/>
    </location>
</feature>
<sequence>MWKQIKDKLKLSDAMKNVAKISGGTMAGQVISMITLPILTRMYGAVVIGNWALFQSIATIVNSFSDMGLTNAIMIEETEEASTRLYTVISTIILIISIITGVVVFIFYSIVPDESGIKSWFIALTILVLVITSQQSQVCYTWLNKKGEYNILMKNPVINQIAIIAIAIPLGLFGLKRYGYYVALIAGQIAMIIHMKRFLPKKMFNSDIDDFRIVFRTRKTFWKYQLPTNLITNIKNQLPTLLIKGLFGSEMLGYYSVSVRILNIPINLLATSIGRVYFHTASEMTRRGEEIGEYTYRNIIKAIKISIIPIIGMMAFGDIALTIFLGKNYETAGQIFRIVVLQNFFIFLMMASQGVTITLQKQKYAMISCIAQSIGYTIGLVSGAYIFNSIYIGLVLMSGAYISIQIIYFCKLFQVMNISILRYLKSVGLSILLIFSCTGMIRVLLLLLGITNTI</sequence>
<evidence type="ECO:0000313" key="7">
    <source>
        <dbReference type="EMBL" id="HIR88942.1"/>
    </source>
</evidence>
<evidence type="ECO:0000256" key="5">
    <source>
        <dbReference type="ARBA" id="ARBA00023136"/>
    </source>
</evidence>
<feature type="transmembrane region" description="Helical" evidence="6">
    <location>
        <begin position="21"/>
        <end position="39"/>
    </location>
</feature>
<dbReference type="Proteomes" id="UP000824201">
    <property type="component" value="Unassembled WGS sequence"/>
</dbReference>
<dbReference type="PANTHER" id="PTHR30250:SF28">
    <property type="entry name" value="POLYSACCHARIDE BIOSYNTHESIS PROTEIN"/>
    <property type="match status" value="1"/>
</dbReference>
<comment type="subcellular location">
    <subcellularLocation>
        <location evidence="1">Cell membrane</location>
        <topology evidence="1">Multi-pass membrane protein</topology>
    </subcellularLocation>
</comment>
<evidence type="ECO:0000256" key="6">
    <source>
        <dbReference type="SAM" id="Phobius"/>
    </source>
</evidence>